<evidence type="ECO:0000256" key="2">
    <source>
        <dbReference type="ARBA" id="ARBA00022771"/>
    </source>
</evidence>
<sequence>MLPNYPLKDGKPTWGCLADATPQEVPEGKRPRSCWYWATKGVCQNGTTCKYVHGWVAGGVARRPRYLVVDSNDEEDSNDSDDDVLDLCGRDVGDKAPPSQGVYISRSFIASRVYPL</sequence>
<keyword evidence="1 4" id="KW-0479">Metal-binding</keyword>
<dbReference type="InterPro" id="IPR036855">
    <property type="entry name" value="Znf_CCCH_sf"/>
</dbReference>
<dbReference type="SUPFAM" id="SSF90229">
    <property type="entry name" value="CCCH zinc finger"/>
    <property type="match status" value="1"/>
</dbReference>
<organism evidence="6 7">
    <name type="scientific">Erysiphe neolycopersici</name>
    <dbReference type="NCBI Taxonomy" id="212602"/>
    <lineage>
        <taxon>Eukaryota</taxon>
        <taxon>Fungi</taxon>
        <taxon>Dikarya</taxon>
        <taxon>Ascomycota</taxon>
        <taxon>Pezizomycotina</taxon>
        <taxon>Leotiomycetes</taxon>
        <taxon>Erysiphales</taxon>
        <taxon>Erysiphaceae</taxon>
        <taxon>Erysiphe</taxon>
    </lineage>
</organism>
<keyword evidence="3 4" id="KW-0862">Zinc</keyword>
<evidence type="ECO:0000256" key="4">
    <source>
        <dbReference type="PROSITE-ProRule" id="PRU00723"/>
    </source>
</evidence>
<reference evidence="6 7" key="1">
    <citation type="journal article" date="2018" name="BMC Genomics">
        <title>Comparative genome analyses reveal sequence features reflecting distinct modes of host-adaptation between dicot and monocot powdery mildew.</title>
        <authorList>
            <person name="Wu Y."/>
            <person name="Ma X."/>
            <person name="Pan Z."/>
            <person name="Kale S.D."/>
            <person name="Song Y."/>
            <person name="King H."/>
            <person name="Zhang Q."/>
            <person name="Presley C."/>
            <person name="Deng X."/>
            <person name="Wei C.I."/>
            <person name="Xiao S."/>
        </authorList>
    </citation>
    <scope>NUCLEOTIDE SEQUENCE [LARGE SCALE GENOMIC DNA]</scope>
    <source>
        <strain evidence="6">UMSG2</strain>
    </source>
</reference>
<name>A0A420HID5_9PEZI</name>
<keyword evidence="7" id="KW-1185">Reference proteome</keyword>
<evidence type="ECO:0000256" key="1">
    <source>
        <dbReference type="ARBA" id="ARBA00022723"/>
    </source>
</evidence>
<dbReference type="Proteomes" id="UP000286134">
    <property type="component" value="Unassembled WGS sequence"/>
</dbReference>
<evidence type="ECO:0000313" key="6">
    <source>
        <dbReference type="EMBL" id="RKF57187.1"/>
    </source>
</evidence>
<evidence type="ECO:0000259" key="5">
    <source>
        <dbReference type="PROSITE" id="PS50103"/>
    </source>
</evidence>
<feature type="domain" description="C3H1-type" evidence="5">
    <location>
        <begin position="28"/>
        <end position="56"/>
    </location>
</feature>
<evidence type="ECO:0000313" key="7">
    <source>
        <dbReference type="Proteomes" id="UP000286134"/>
    </source>
</evidence>
<dbReference type="EMBL" id="MCFK01007619">
    <property type="protein sequence ID" value="RKF57187.1"/>
    <property type="molecule type" value="Genomic_DNA"/>
</dbReference>
<dbReference type="AlphaFoldDB" id="A0A420HID5"/>
<proteinExistence type="predicted"/>
<dbReference type="GO" id="GO:0008270">
    <property type="term" value="F:zinc ion binding"/>
    <property type="evidence" value="ECO:0007669"/>
    <property type="project" value="UniProtKB-KW"/>
</dbReference>
<evidence type="ECO:0000256" key="3">
    <source>
        <dbReference type="ARBA" id="ARBA00022833"/>
    </source>
</evidence>
<protein>
    <recommendedName>
        <fullName evidence="5">C3H1-type domain-containing protein</fullName>
    </recommendedName>
</protein>
<dbReference type="InterPro" id="IPR000571">
    <property type="entry name" value="Znf_CCCH"/>
</dbReference>
<dbReference type="PROSITE" id="PS50103">
    <property type="entry name" value="ZF_C3H1"/>
    <property type="match status" value="1"/>
</dbReference>
<accession>A0A420HID5</accession>
<comment type="caution">
    <text evidence="6">The sequence shown here is derived from an EMBL/GenBank/DDBJ whole genome shotgun (WGS) entry which is preliminary data.</text>
</comment>
<gene>
    <name evidence="6" type="ORF">OnM2_076064</name>
</gene>
<keyword evidence="2 4" id="KW-0863">Zinc-finger</keyword>
<feature type="zinc finger region" description="C3H1-type" evidence="4">
    <location>
        <begin position="28"/>
        <end position="56"/>
    </location>
</feature>